<comment type="function">
    <text evidence="4">SbcCD cleaves DNA hairpin structures. These structures can inhibit DNA replication and are intermediates in certain DNA recombination reactions. The complex acts as a 3'-&gt;5' double strand exonuclease that can open hairpins. It also has a 5' single-strand endonuclease activity.</text>
</comment>
<dbReference type="GO" id="GO:0006260">
    <property type="term" value="P:DNA replication"/>
    <property type="evidence" value="ECO:0007669"/>
    <property type="project" value="UniProtKB-KW"/>
</dbReference>
<evidence type="ECO:0000256" key="4">
    <source>
        <dbReference type="RuleBase" id="RU363069"/>
    </source>
</evidence>
<evidence type="ECO:0000313" key="7">
    <source>
        <dbReference type="Proteomes" id="UP000189810"/>
    </source>
</evidence>
<dbReference type="Gene3D" id="3.60.21.10">
    <property type="match status" value="1"/>
</dbReference>
<dbReference type="SUPFAM" id="SSF56300">
    <property type="entry name" value="Metallo-dependent phosphatases"/>
    <property type="match status" value="1"/>
</dbReference>
<keyword evidence="4" id="KW-0233">DNA recombination</keyword>
<name>A0A1M6QK98_9AQUI</name>
<keyword evidence="7" id="KW-1185">Reference proteome</keyword>
<dbReference type="GO" id="GO:0006310">
    <property type="term" value="P:DNA recombination"/>
    <property type="evidence" value="ECO:0007669"/>
    <property type="project" value="UniProtKB-KW"/>
</dbReference>
<comment type="subunit">
    <text evidence="4">Heterodimer of SbcC and SbcD.</text>
</comment>
<proteinExistence type="inferred from homology"/>
<dbReference type="NCBIfam" id="TIGR00619">
    <property type="entry name" value="sbcd"/>
    <property type="match status" value="1"/>
</dbReference>
<dbReference type="Proteomes" id="UP000189810">
    <property type="component" value="Chromosome I"/>
</dbReference>
<keyword evidence="4" id="KW-0235">DNA replication</keyword>
<dbReference type="RefSeq" id="WP_079653457.1">
    <property type="nucleotide sequence ID" value="NZ_LT670846.1"/>
</dbReference>
<reference evidence="6 7" key="1">
    <citation type="submission" date="2016-11" db="EMBL/GenBank/DDBJ databases">
        <authorList>
            <person name="Jaros S."/>
            <person name="Januszkiewicz K."/>
            <person name="Wedrychowicz H."/>
        </authorList>
    </citation>
    <scope>NUCLEOTIDE SEQUENCE [LARGE SCALE GENOMIC DNA]</scope>
    <source>
        <strain evidence="6 7">DSM 19557</strain>
    </source>
</reference>
<dbReference type="AlphaFoldDB" id="A0A1M6QK98"/>
<accession>A0A1M6QK98</accession>
<keyword evidence="3 4" id="KW-0269">Exonuclease</keyword>
<protein>
    <recommendedName>
        <fullName evidence="4">Nuclease SbcCD subunit D</fullName>
    </recommendedName>
</protein>
<organism evidence="6 7">
    <name type="scientific">Thermocrinis minervae</name>
    <dbReference type="NCBI Taxonomy" id="381751"/>
    <lineage>
        <taxon>Bacteria</taxon>
        <taxon>Pseudomonadati</taxon>
        <taxon>Aquificota</taxon>
        <taxon>Aquificia</taxon>
        <taxon>Aquificales</taxon>
        <taxon>Aquificaceae</taxon>
        <taxon>Thermocrinis</taxon>
    </lineage>
</organism>
<evidence type="ECO:0000259" key="5">
    <source>
        <dbReference type="Pfam" id="PF00149"/>
    </source>
</evidence>
<dbReference type="InterPro" id="IPR004593">
    <property type="entry name" value="SbcD"/>
</dbReference>
<dbReference type="PANTHER" id="PTHR30337">
    <property type="entry name" value="COMPONENT OF ATP-DEPENDENT DSDNA EXONUCLEASE"/>
    <property type="match status" value="1"/>
</dbReference>
<keyword evidence="1 4" id="KW-0540">Nuclease</keyword>
<dbReference type="InterPro" id="IPR004843">
    <property type="entry name" value="Calcineurin-like_PHP"/>
</dbReference>
<evidence type="ECO:0000256" key="1">
    <source>
        <dbReference type="ARBA" id="ARBA00022722"/>
    </source>
</evidence>
<evidence type="ECO:0000256" key="2">
    <source>
        <dbReference type="ARBA" id="ARBA00022801"/>
    </source>
</evidence>
<dbReference type="InterPro" id="IPR029052">
    <property type="entry name" value="Metallo-depent_PP-like"/>
</dbReference>
<evidence type="ECO:0000313" key="6">
    <source>
        <dbReference type="EMBL" id="SHK20457.1"/>
    </source>
</evidence>
<dbReference type="GO" id="GO:0008408">
    <property type="term" value="F:3'-5' exonuclease activity"/>
    <property type="evidence" value="ECO:0007669"/>
    <property type="project" value="InterPro"/>
</dbReference>
<comment type="similarity">
    <text evidence="4">Belongs to the SbcD family.</text>
</comment>
<dbReference type="InterPro" id="IPR050535">
    <property type="entry name" value="DNA_Repair-Maintenance_Comp"/>
</dbReference>
<dbReference type="STRING" id="381751.SAMN05444391_0265"/>
<dbReference type="InterPro" id="IPR041796">
    <property type="entry name" value="Mre11_N"/>
</dbReference>
<dbReference type="Pfam" id="PF00149">
    <property type="entry name" value="Metallophos"/>
    <property type="match status" value="1"/>
</dbReference>
<keyword evidence="4" id="KW-0255">Endonuclease</keyword>
<dbReference type="CDD" id="cd00840">
    <property type="entry name" value="MPP_Mre11_N"/>
    <property type="match status" value="1"/>
</dbReference>
<dbReference type="GO" id="GO:0004519">
    <property type="term" value="F:endonuclease activity"/>
    <property type="evidence" value="ECO:0007669"/>
    <property type="project" value="UniProtKB-KW"/>
</dbReference>
<keyword evidence="2 4" id="KW-0378">Hydrolase</keyword>
<evidence type="ECO:0000256" key="3">
    <source>
        <dbReference type="ARBA" id="ARBA00022839"/>
    </source>
</evidence>
<sequence>MKLLHISDLHAGKTLNKISRIEDLEYALEQVKDVCQKEGVEVLLIAGDVYDRSIPDAQSEEVIMNFLTDMALNKVHVVLIAGNHDSYDKIKTLKHMKKLSSYIHPFDRPSRNLDSCIFHYKDLAVACLPYPSERLLTKLSEDSHRTYAEVVQEYIRALANEVEKYPNRVLLAHLHVEGVTIGNSERKGSLAEFYAIRQESIPSTFDYVALGHIHKHQRLLRAPTKAYYSGNLYQLDFSETNTDKFINLVIFEGNQVKVESIQISLKRKLVKETVDISNPIEEFLDRVAHTQDLYWVELKSKGVDLSLNLKKQKIQEVLGDRLVKLTFVTDSKPTAQENVVSIDRIDLVDLYSLFYRTYRGVDPSGELIEEFKKLLREAEVETS</sequence>
<dbReference type="OrthoDB" id="9773856at2"/>
<gene>
    <name evidence="4" type="primary">sbcD</name>
    <name evidence="6" type="ORF">SAMN05444391_0265</name>
</gene>
<feature type="domain" description="Calcineurin-like phosphoesterase" evidence="5">
    <location>
        <begin position="1"/>
        <end position="215"/>
    </location>
</feature>
<dbReference type="EMBL" id="LT670846">
    <property type="protein sequence ID" value="SHK20457.1"/>
    <property type="molecule type" value="Genomic_DNA"/>
</dbReference>
<dbReference type="PANTHER" id="PTHR30337:SF0">
    <property type="entry name" value="NUCLEASE SBCCD SUBUNIT D"/>
    <property type="match status" value="1"/>
</dbReference>